<reference evidence="6" key="2">
    <citation type="submission" date="2021-08" db="EMBL/GenBank/DDBJ databases">
        <authorList>
            <person name="Tani A."/>
            <person name="Ola A."/>
            <person name="Ogura Y."/>
            <person name="Katsura K."/>
            <person name="Hayashi T."/>
        </authorList>
    </citation>
    <scope>NUCLEOTIDE SEQUENCE</scope>
    <source>
        <strain evidence="6">KCTC 52305</strain>
    </source>
</reference>
<dbReference type="Pfam" id="PF26078">
    <property type="entry name" value="Baseplate_J_M"/>
    <property type="match status" value="1"/>
</dbReference>
<feature type="region of interest" description="Disordered" evidence="2">
    <location>
        <begin position="161"/>
        <end position="182"/>
    </location>
</feature>
<name>A0ABQ4R0V0_9HYPH</name>
<evidence type="ECO:0008006" key="8">
    <source>
        <dbReference type="Google" id="ProtNLM"/>
    </source>
</evidence>
<feature type="domain" description="Baseplate protein J-like barrel" evidence="3">
    <location>
        <begin position="92"/>
        <end position="154"/>
    </location>
</feature>
<proteinExistence type="inferred from homology"/>
<dbReference type="RefSeq" id="WP_128562130.1">
    <property type="nucleotide sequence ID" value="NZ_BPQH01000012.1"/>
</dbReference>
<feature type="domain" description="Baseplate J-like central" evidence="4">
    <location>
        <begin position="201"/>
        <end position="278"/>
    </location>
</feature>
<dbReference type="Pfam" id="PF04865">
    <property type="entry name" value="Baseplate_J"/>
    <property type="match status" value="1"/>
</dbReference>
<organism evidence="6 7">
    <name type="scientific">Methylobacterium crusticola</name>
    <dbReference type="NCBI Taxonomy" id="1697972"/>
    <lineage>
        <taxon>Bacteria</taxon>
        <taxon>Pseudomonadati</taxon>
        <taxon>Pseudomonadota</taxon>
        <taxon>Alphaproteobacteria</taxon>
        <taxon>Hyphomicrobiales</taxon>
        <taxon>Methylobacteriaceae</taxon>
        <taxon>Methylobacterium</taxon>
    </lineage>
</organism>
<comment type="similarity">
    <text evidence="1">Belongs to the Mu gp47/PBSX XkdT family.</text>
</comment>
<dbReference type="InterPro" id="IPR058530">
    <property type="entry name" value="Baseplate_J-like_C"/>
</dbReference>
<protein>
    <recommendedName>
        <fullName evidence="8">Baseplate protein J-like domain-containing protein</fullName>
    </recommendedName>
</protein>
<evidence type="ECO:0000256" key="2">
    <source>
        <dbReference type="SAM" id="MobiDB-lite"/>
    </source>
</evidence>
<evidence type="ECO:0000313" key="6">
    <source>
        <dbReference type="EMBL" id="GJD51077.1"/>
    </source>
</evidence>
<evidence type="ECO:0000259" key="4">
    <source>
        <dbReference type="Pfam" id="PF26078"/>
    </source>
</evidence>
<dbReference type="PANTHER" id="PTHR37829:SF3">
    <property type="entry name" value="PROTEIN JAYE-RELATED"/>
    <property type="match status" value="1"/>
</dbReference>
<evidence type="ECO:0000313" key="7">
    <source>
        <dbReference type="Proteomes" id="UP001055167"/>
    </source>
</evidence>
<sequence length="370" mass="37913">MAGYSIRALADLSRAARSYFTGAAGGAVASVWANTFTVFAKVLGLLTYEHELRRRWLSRQIFASTADELWLARHAFELGLAQGAGVAALGSVTAAATPGLAIPAGLTFVRDDGLTYTTLARAIAAGPTVTLYVEADAVGEAGNAPAGTVLALSPDTAAPDGLGAGGTVDADEDGGGLSGGVDPEDLESLRARVLARKREPPHGGSARDYAAWLAAALPGVVRAVFVDAYANDARSVWVVFTVADQPDGIPSAGQVTIAQAYLDDPVRRPVTARVFVAAPAPVAVSVAIGGLTPDTPDIRAAIAAELAAVFVDRAEPGRPTLGPFVLSASWLNEAVSRATGEDRHRLVSPSGDLTFGAGQYPVLGAVSYVP</sequence>
<comment type="caution">
    <text evidence="6">The sequence shown here is derived from an EMBL/GenBank/DDBJ whole genome shotgun (WGS) entry which is preliminary data.</text>
</comment>
<keyword evidence="7" id="KW-1185">Reference proteome</keyword>
<dbReference type="Proteomes" id="UP001055167">
    <property type="component" value="Unassembled WGS sequence"/>
</dbReference>
<dbReference type="InterPro" id="IPR058531">
    <property type="entry name" value="Baseplate_J_M"/>
</dbReference>
<evidence type="ECO:0000259" key="3">
    <source>
        <dbReference type="Pfam" id="PF04865"/>
    </source>
</evidence>
<dbReference type="InterPro" id="IPR006949">
    <property type="entry name" value="Barrel_Baseplate_J-like"/>
</dbReference>
<dbReference type="PANTHER" id="PTHR37829">
    <property type="entry name" value="PHAGE-LIKE ELEMENT PBSX PROTEIN XKDT"/>
    <property type="match status" value="1"/>
</dbReference>
<dbReference type="InterPro" id="IPR052399">
    <property type="entry name" value="Phage_Baseplate_Assmbl_Protein"/>
</dbReference>
<accession>A0ABQ4R0V0</accession>
<feature type="domain" description="Baseplate J-like C-terminal" evidence="5">
    <location>
        <begin position="291"/>
        <end position="368"/>
    </location>
</feature>
<evidence type="ECO:0000259" key="5">
    <source>
        <dbReference type="Pfam" id="PF26079"/>
    </source>
</evidence>
<evidence type="ECO:0000256" key="1">
    <source>
        <dbReference type="ARBA" id="ARBA00038087"/>
    </source>
</evidence>
<gene>
    <name evidence="6" type="ORF">OPKNFCMD_3828</name>
</gene>
<reference evidence="6" key="1">
    <citation type="journal article" date="2021" name="Front. Microbiol.">
        <title>Comprehensive Comparative Genomics and Phenotyping of Methylobacterium Species.</title>
        <authorList>
            <person name="Alessa O."/>
            <person name="Ogura Y."/>
            <person name="Fujitani Y."/>
            <person name="Takami H."/>
            <person name="Hayashi T."/>
            <person name="Sahin N."/>
            <person name="Tani A."/>
        </authorList>
    </citation>
    <scope>NUCLEOTIDE SEQUENCE</scope>
    <source>
        <strain evidence="6">KCTC 52305</strain>
    </source>
</reference>
<dbReference type="EMBL" id="BPQH01000012">
    <property type="protein sequence ID" value="GJD51077.1"/>
    <property type="molecule type" value="Genomic_DNA"/>
</dbReference>
<dbReference type="Pfam" id="PF26079">
    <property type="entry name" value="Baseplate_J_C"/>
    <property type="match status" value="1"/>
</dbReference>